<dbReference type="GO" id="GO:0051537">
    <property type="term" value="F:2 iron, 2 sulfur cluster binding"/>
    <property type="evidence" value="ECO:0007669"/>
    <property type="project" value="UniProtKB-KW"/>
</dbReference>
<dbReference type="PROSITE" id="PS51296">
    <property type="entry name" value="RIESKE"/>
    <property type="match status" value="1"/>
</dbReference>
<dbReference type="SUPFAM" id="SSF50022">
    <property type="entry name" value="ISP domain"/>
    <property type="match status" value="1"/>
</dbReference>
<feature type="non-terminal residue" evidence="7">
    <location>
        <position position="390"/>
    </location>
</feature>
<dbReference type="EMBL" id="CAJNNW010032142">
    <property type="protein sequence ID" value="CAE8711278.1"/>
    <property type="molecule type" value="Genomic_DNA"/>
</dbReference>
<dbReference type="InterPro" id="IPR017941">
    <property type="entry name" value="Rieske_2Fe-2S"/>
</dbReference>
<organism evidence="7 8">
    <name type="scientific">Polarella glacialis</name>
    <name type="common">Dinoflagellate</name>
    <dbReference type="NCBI Taxonomy" id="89957"/>
    <lineage>
        <taxon>Eukaryota</taxon>
        <taxon>Sar</taxon>
        <taxon>Alveolata</taxon>
        <taxon>Dinophyceae</taxon>
        <taxon>Suessiales</taxon>
        <taxon>Suessiaceae</taxon>
        <taxon>Polarella</taxon>
    </lineage>
</organism>
<evidence type="ECO:0000256" key="4">
    <source>
        <dbReference type="ARBA" id="ARBA00023014"/>
    </source>
</evidence>
<dbReference type="Pfam" id="PF00355">
    <property type="entry name" value="Rieske"/>
    <property type="match status" value="1"/>
</dbReference>
<gene>
    <name evidence="7" type="ORF">PGLA2088_LOCUS36389</name>
</gene>
<dbReference type="InterPro" id="IPR036922">
    <property type="entry name" value="Rieske_2Fe-2S_sf"/>
</dbReference>
<name>A0A813KWV3_POLGL</name>
<keyword evidence="2" id="KW-0479">Metal-binding</keyword>
<feature type="region of interest" description="Disordered" evidence="5">
    <location>
        <begin position="173"/>
        <end position="211"/>
    </location>
</feature>
<evidence type="ECO:0000259" key="6">
    <source>
        <dbReference type="PROSITE" id="PS51296"/>
    </source>
</evidence>
<reference evidence="7" key="1">
    <citation type="submission" date="2021-02" db="EMBL/GenBank/DDBJ databases">
        <authorList>
            <person name="Dougan E. K."/>
            <person name="Rhodes N."/>
            <person name="Thang M."/>
            <person name="Chan C."/>
        </authorList>
    </citation>
    <scope>NUCLEOTIDE SEQUENCE</scope>
</reference>
<comment type="caution">
    <text evidence="7">The sequence shown here is derived from an EMBL/GenBank/DDBJ whole genome shotgun (WGS) entry which is preliminary data.</text>
</comment>
<accession>A0A813KWV3</accession>
<protein>
    <recommendedName>
        <fullName evidence="6">Rieske domain-containing protein</fullName>
    </recommendedName>
</protein>
<evidence type="ECO:0000256" key="2">
    <source>
        <dbReference type="ARBA" id="ARBA00022723"/>
    </source>
</evidence>
<feature type="compositionally biased region" description="Polar residues" evidence="5">
    <location>
        <begin position="196"/>
        <end position="209"/>
    </location>
</feature>
<dbReference type="Gene3D" id="2.102.10.10">
    <property type="entry name" value="Rieske [2Fe-2S] iron-sulphur domain"/>
    <property type="match status" value="1"/>
</dbReference>
<keyword evidence="4" id="KW-0411">Iron-sulfur</keyword>
<proteinExistence type="predicted"/>
<keyword evidence="3" id="KW-0408">Iron</keyword>
<dbReference type="PROSITE" id="PS00018">
    <property type="entry name" value="EF_HAND_1"/>
    <property type="match status" value="1"/>
</dbReference>
<dbReference type="Proteomes" id="UP000626109">
    <property type="component" value="Unassembled WGS sequence"/>
</dbReference>
<evidence type="ECO:0000256" key="3">
    <source>
        <dbReference type="ARBA" id="ARBA00023004"/>
    </source>
</evidence>
<evidence type="ECO:0000256" key="1">
    <source>
        <dbReference type="ARBA" id="ARBA00022714"/>
    </source>
</evidence>
<keyword evidence="1" id="KW-0001">2Fe-2S</keyword>
<feature type="domain" description="Rieske" evidence="6">
    <location>
        <begin position="89"/>
        <end position="163"/>
    </location>
</feature>
<dbReference type="InterPro" id="IPR018247">
    <property type="entry name" value="EF_Hand_1_Ca_BS"/>
</dbReference>
<evidence type="ECO:0000313" key="7">
    <source>
        <dbReference type="EMBL" id="CAE8711278.1"/>
    </source>
</evidence>
<dbReference type="AlphaFoldDB" id="A0A813KWV3"/>
<evidence type="ECO:0000256" key="5">
    <source>
        <dbReference type="SAM" id="MobiDB-lite"/>
    </source>
</evidence>
<evidence type="ECO:0000313" key="8">
    <source>
        <dbReference type="Proteomes" id="UP000626109"/>
    </source>
</evidence>
<sequence>DDEHLWVRTEVRKGSDLIDGQAWMAEFQVRVGAHLEKAAGDPLQPGPNFFLRNRVLREMGKTCPPGKRLRLPTGQDVIFWFNVGIPGPPKSRVYVTEARCPHQGVCLLGGELSEIEDEMGIAQAMIRCPRHNKTFSLRHGRSHGNTEVLREFPCRFMHGHWYVGLDLDEPGTPAAASSFKEPLSPGSEGKAGRPTLQCTEAQDSSPSSDPTRKKLRWLFDTLVPGFIDSVDNSWGCFSLDKMALRTFCRNAELDLCVQSLWDCLDTDRDGAVCMQDVTPKGALALASLRAWSHQKCGSCVAVWDLPALAQSRFQPREKLTSMKKMLTECFMEAVKVEGWPGSAKDRSWKGQAQLCSALDKFHAGMVSKEDLAWLDSWEPPLFLLEEASEE</sequence>
<feature type="non-terminal residue" evidence="7">
    <location>
        <position position="1"/>
    </location>
</feature>
<dbReference type="GO" id="GO:0046872">
    <property type="term" value="F:metal ion binding"/>
    <property type="evidence" value="ECO:0007669"/>
    <property type="project" value="UniProtKB-KW"/>
</dbReference>